<feature type="transmembrane region" description="Helical" evidence="8">
    <location>
        <begin position="173"/>
        <end position="193"/>
    </location>
</feature>
<gene>
    <name evidence="9" type="ORF">H9642_08140</name>
</gene>
<proteinExistence type="inferred from homology"/>
<evidence type="ECO:0000256" key="2">
    <source>
        <dbReference type="ARBA" id="ARBA00010735"/>
    </source>
</evidence>
<reference evidence="9 10" key="1">
    <citation type="submission" date="2020-08" db="EMBL/GenBank/DDBJ databases">
        <title>A Genomic Blueprint of the Chicken Gut Microbiome.</title>
        <authorList>
            <person name="Gilroy R."/>
            <person name="Ravi A."/>
            <person name="Getino M."/>
            <person name="Pursley I."/>
            <person name="Horton D.L."/>
            <person name="Alikhan N.-F."/>
            <person name="Baker D."/>
            <person name="Gharbi K."/>
            <person name="Hall N."/>
            <person name="Watson M."/>
            <person name="Adriaenssens E.M."/>
            <person name="Foster-Nyarko E."/>
            <person name="Jarju S."/>
            <person name="Secka A."/>
            <person name="Antonio M."/>
            <person name="Oren A."/>
            <person name="Chaudhuri R."/>
            <person name="La Ragione R.M."/>
            <person name="Hildebrand F."/>
            <person name="Pallen M.J."/>
        </authorList>
    </citation>
    <scope>NUCLEOTIDE SEQUENCE [LARGE SCALE GENOMIC DNA]</scope>
    <source>
        <strain evidence="9 10">Sa2CUA2</strain>
    </source>
</reference>
<sequence>MKSIARIRSWGAAVLQTGTLHRPLYRVVPTALAIVPVSALFGALAARADWSWLEILAVGVLGFSGSGQFALLPLAEADAGFFTMLMVTASINSRYLPIAYASAGRLPTSLTQRAVVAHMLGDEAYATEHDSDSKRAVMLIRGTIFCAWVGAGLLGAVLGQFIPAAWVGEGVNLGFPASVVLMHLSALQLRARLWQVPGSSRTRGLAAAGLCAGVSLLLISLLGPLYFWIPSVLAATVILGRTDI</sequence>
<accession>A0ABR8TPB4</accession>
<evidence type="ECO:0000256" key="7">
    <source>
        <dbReference type="ARBA" id="ARBA00023136"/>
    </source>
</evidence>
<keyword evidence="7 8" id="KW-0472">Membrane</keyword>
<name>A0ABR8TPB4_9PSED</name>
<evidence type="ECO:0000313" key="9">
    <source>
        <dbReference type="EMBL" id="MBD7977159.1"/>
    </source>
</evidence>
<comment type="similarity">
    <text evidence="2">Belongs to the AzlC family.</text>
</comment>
<protein>
    <submittedName>
        <fullName evidence="9">AzlC family ABC transporter permease</fullName>
    </submittedName>
</protein>
<dbReference type="PANTHER" id="PTHR34979:SF1">
    <property type="entry name" value="INNER MEMBRANE PROTEIN YGAZ"/>
    <property type="match status" value="1"/>
</dbReference>
<comment type="subcellular location">
    <subcellularLocation>
        <location evidence="1">Cell membrane</location>
        <topology evidence="1">Multi-pass membrane protein</topology>
    </subcellularLocation>
</comment>
<feature type="transmembrane region" description="Helical" evidence="8">
    <location>
        <begin position="52"/>
        <end position="75"/>
    </location>
</feature>
<keyword evidence="4" id="KW-1003">Cell membrane</keyword>
<dbReference type="Pfam" id="PF03591">
    <property type="entry name" value="AzlC"/>
    <property type="match status" value="1"/>
</dbReference>
<feature type="transmembrane region" description="Helical" evidence="8">
    <location>
        <begin position="144"/>
        <end position="167"/>
    </location>
</feature>
<evidence type="ECO:0000256" key="6">
    <source>
        <dbReference type="ARBA" id="ARBA00022989"/>
    </source>
</evidence>
<dbReference type="PANTHER" id="PTHR34979">
    <property type="entry name" value="INNER MEMBRANE PROTEIN YGAZ"/>
    <property type="match status" value="1"/>
</dbReference>
<feature type="transmembrane region" description="Helical" evidence="8">
    <location>
        <begin position="205"/>
        <end position="229"/>
    </location>
</feature>
<keyword evidence="10" id="KW-1185">Reference proteome</keyword>
<evidence type="ECO:0000256" key="8">
    <source>
        <dbReference type="SAM" id="Phobius"/>
    </source>
</evidence>
<keyword evidence="6 8" id="KW-1133">Transmembrane helix</keyword>
<evidence type="ECO:0000256" key="4">
    <source>
        <dbReference type="ARBA" id="ARBA00022475"/>
    </source>
</evidence>
<dbReference type="InterPro" id="IPR011606">
    <property type="entry name" value="Brnchd-chn_aa_trnsp_permease"/>
</dbReference>
<evidence type="ECO:0000256" key="5">
    <source>
        <dbReference type="ARBA" id="ARBA00022692"/>
    </source>
</evidence>
<evidence type="ECO:0000256" key="1">
    <source>
        <dbReference type="ARBA" id="ARBA00004651"/>
    </source>
</evidence>
<organism evidence="9 10">
    <name type="scientific">Serpens gallinarum</name>
    <dbReference type="NCBI Taxonomy" id="2763075"/>
    <lineage>
        <taxon>Bacteria</taxon>
        <taxon>Pseudomonadati</taxon>
        <taxon>Pseudomonadota</taxon>
        <taxon>Gammaproteobacteria</taxon>
        <taxon>Pseudomonadales</taxon>
        <taxon>Pseudomonadaceae</taxon>
        <taxon>Pseudomonas</taxon>
    </lineage>
</organism>
<keyword evidence="5 8" id="KW-0812">Transmembrane</keyword>
<feature type="transmembrane region" description="Helical" evidence="8">
    <location>
        <begin position="24"/>
        <end position="46"/>
    </location>
</feature>
<dbReference type="EMBL" id="JACSQG010000003">
    <property type="protein sequence ID" value="MBD7977159.1"/>
    <property type="molecule type" value="Genomic_DNA"/>
</dbReference>
<dbReference type="Proteomes" id="UP000611945">
    <property type="component" value="Unassembled WGS sequence"/>
</dbReference>
<comment type="caution">
    <text evidence="9">The sequence shown here is derived from an EMBL/GenBank/DDBJ whole genome shotgun (WGS) entry which is preliminary data.</text>
</comment>
<dbReference type="RefSeq" id="WP_251835933.1">
    <property type="nucleotide sequence ID" value="NZ_JACSQG010000003.1"/>
</dbReference>
<evidence type="ECO:0000313" key="10">
    <source>
        <dbReference type="Proteomes" id="UP000611945"/>
    </source>
</evidence>
<evidence type="ECO:0000256" key="3">
    <source>
        <dbReference type="ARBA" id="ARBA00022448"/>
    </source>
</evidence>
<keyword evidence="3" id="KW-0813">Transport</keyword>